<name>A0A0P8ADN4_9RHOB</name>
<dbReference type="PRINTS" id="PR01576">
    <property type="entry name" value="PDEFORMYLASE"/>
</dbReference>
<feature type="active site" evidence="2">
    <location>
        <position position="138"/>
    </location>
</feature>
<dbReference type="RefSeq" id="WP_072244398.1">
    <property type="nucleotide sequence ID" value="NZ_FBYC01000001.1"/>
</dbReference>
<dbReference type="GO" id="GO:0006412">
    <property type="term" value="P:translation"/>
    <property type="evidence" value="ECO:0007669"/>
    <property type="project" value="UniProtKB-UniRule"/>
</dbReference>
<evidence type="ECO:0000313" key="6">
    <source>
        <dbReference type="Proteomes" id="UP000182045"/>
    </source>
</evidence>
<evidence type="ECO:0000313" key="3">
    <source>
        <dbReference type="EMBL" id="CUX79622.1"/>
    </source>
</evidence>
<reference evidence="3 6" key="2">
    <citation type="submission" date="2016-01" db="EMBL/GenBank/DDBJ databases">
        <authorList>
            <person name="Varghese N."/>
        </authorList>
    </citation>
    <scope>NUCLEOTIDE SEQUENCE [LARGE SCALE GENOMIC DNA]</scope>
    <source>
        <strain evidence="3 6">HL-91</strain>
    </source>
</reference>
<comment type="function">
    <text evidence="2">Removes the formyl group from the N-terminal Met of newly synthesized proteins. Requires at least a dipeptide for an efficient rate of reaction. N-terminal L-methionine is a prerequisite for activity but the enzyme has broad specificity at other positions.</text>
</comment>
<comment type="similarity">
    <text evidence="1 2">Belongs to the polypeptide deformylase family.</text>
</comment>
<dbReference type="PANTHER" id="PTHR10458">
    <property type="entry name" value="PEPTIDE DEFORMYLASE"/>
    <property type="match status" value="1"/>
</dbReference>
<dbReference type="AlphaFoldDB" id="A0A0P8ADN4"/>
<dbReference type="PIRSF" id="PIRSF004749">
    <property type="entry name" value="Pep_def"/>
    <property type="match status" value="1"/>
</dbReference>
<gene>
    <name evidence="4" type="primary">def-2</name>
    <name evidence="2" type="synonym">def</name>
    <name evidence="3" type="ORF">Ga0058931_0306</name>
    <name evidence="4" type="ORF">HLUCCA05_08585</name>
</gene>
<evidence type="ECO:0000313" key="4">
    <source>
        <dbReference type="EMBL" id="KPP92327.1"/>
    </source>
</evidence>
<dbReference type="NCBIfam" id="TIGR00079">
    <property type="entry name" value="pept_deformyl"/>
    <property type="match status" value="1"/>
</dbReference>
<evidence type="ECO:0000313" key="5">
    <source>
        <dbReference type="Proteomes" id="UP000050413"/>
    </source>
</evidence>
<dbReference type="HAMAP" id="MF_00163">
    <property type="entry name" value="Pep_deformylase"/>
    <property type="match status" value="1"/>
</dbReference>
<dbReference type="EMBL" id="FBYC01000001">
    <property type="protein sequence ID" value="CUX79622.1"/>
    <property type="molecule type" value="Genomic_DNA"/>
</dbReference>
<dbReference type="GO" id="GO:0042586">
    <property type="term" value="F:peptide deformylase activity"/>
    <property type="evidence" value="ECO:0007669"/>
    <property type="project" value="UniProtKB-UniRule"/>
</dbReference>
<dbReference type="EC" id="3.5.1.88" evidence="2"/>
<dbReference type="Proteomes" id="UP000182045">
    <property type="component" value="Unassembled WGS sequence"/>
</dbReference>
<dbReference type="STRING" id="1666912.Ga0058931_0306"/>
<evidence type="ECO:0000256" key="1">
    <source>
        <dbReference type="ARBA" id="ARBA00010759"/>
    </source>
</evidence>
<dbReference type="PANTHER" id="PTHR10458:SF22">
    <property type="entry name" value="PEPTIDE DEFORMYLASE"/>
    <property type="match status" value="1"/>
</dbReference>
<accession>A0A0P8ADN4</accession>
<comment type="cofactor">
    <cofactor evidence="2">
        <name>Fe(2+)</name>
        <dbReference type="ChEBI" id="CHEBI:29033"/>
    </cofactor>
    <text evidence="2">Binds 1 Fe(2+) ion.</text>
</comment>
<comment type="catalytic activity">
    <reaction evidence="2">
        <text>N-terminal N-formyl-L-methionyl-[peptide] + H2O = N-terminal L-methionyl-[peptide] + formate</text>
        <dbReference type="Rhea" id="RHEA:24420"/>
        <dbReference type="Rhea" id="RHEA-COMP:10639"/>
        <dbReference type="Rhea" id="RHEA-COMP:10640"/>
        <dbReference type="ChEBI" id="CHEBI:15377"/>
        <dbReference type="ChEBI" id="CHEBI:15740"/>
        <dbReference type="ChEBI" id="CHEBI:49298"/>
        <dbReference type="ChEBI" id="CHEBI:64731"/>
        <dbReference type="EC" id="3.5.1.88"/>
    </reaction>
</comment>
<dbReference type="InterPro" id="IPR036821">
    <property type="entry name" value="Peptide_deformylase_sf"/>
</dbReference>
<organism evidence="4 5">
    <name type="scientific">Roseibaca calidilacus</name>
    <dbReference type="NCBI Taxonomy" id="1666912"/>
    <lineage>
        <taxon>Bacteria</taxon>
        <taxon>Pseudomonadati</taxon>
        <taxon>Pseudomonadota</taxon>
        <taxon>Alphaproteobacteria</taxon>
        <taxon>Rhodobacterales</taxon>
        <taxon>Paracoccaceae</taxon>
        <taxon>Roseinatronobacter</taxon>
    </lineage>
</organism>
<dbReference type="Proteomes" id="UP000050413">
    <property type="component" value="Unassembled WGS sequence"/>
</dbReference>
<feature type="binding site" evidence="2">
    <location>
        <position position="141"/>
    </location>
    <ligand>
        <name>Fe cation</name>
        <dbReference type="ChEBI" id="CHEBI:24875"/>
    </ligand>
</feature>
<dbReference type="CDD" id="cd00487">
    <property type="entry name" value="Pep_deformylase"/>
    <property type="match status" value="1"/>
</dbReference>
<evidence type="ECO:0000256" key="2">
    <source>
        <dbReference type="HAMAP-Rule" id="MF_00163"/>
    </source>
</evidence>
<dbReference type="NCBIfam" id="NF001159">
    <property type="entry name" value="PRK00150.1-3"/>
    <property type="match status" value="1"/>
</dbReference>
<dbReference type="InterPro" id="IPR023635">
    <property type="entry name" value="Peptide_deformylase"/>
</dbReference>
<dbReference type="Gene3D" id="3.90.45.10">
    <property type="entry name" value="Peptide deformylase"/>
    <property type="match status" value="1"/>
</dbReference>
<dbReference type="EMBL" id="LJSG01000012">
    <property type="protein sequence ID" value="KPP92327.1"/>
    <property type="molecule type" value="Genomic_DNA"/>
</dbReference>
<dbReference type="Pfam" id="PF01327">
    <property type="entry name" value="Pep_deformylase"/>
    <property type="match status" value="1"/>
</dbReference>
<comment type="caution">
    <text evidence="4">The sequence shown here is derived from an EMBL/GenBank/DDBJ whole genome shotgun (WGS) entry which is preliminary data.</text>
</comment>
<keyword evidence="2" id="KW-0408">Iron</keyword>
<keyword evidence="6" id="KW-1185">Reference proteome</keyword>
<sequence length="173" mass="19545">MSIRPILIHPDPRLKKLCDPVSEVTADIGKLAEDMLETMYDAPGVGLAAPQIGVLKRIFVMDCAKEDDAEKHPMVLINPEIIAKSDEMNTYEEGCLSIPEQYGEVTRPKLVTMRWLGLDGKLHEVEFDGLWATCAQHELDHLNGKLFIDHLGAIKRQMITRKMVKLKREKARA</sequence>
<feature type="binding site" evidence="2">
    <location>
        <position position="95"/>
    </location>
    <ligand>
        <name>Fe cation</name>
        <dbReference type="ChEBI" id="CHEBI:24875"/>
    </ligand>
</feature>
<proteinExistence type="inferred from homology"/>
<dbReference type="PATRIC" id="fig|1666912.4.peg.856"/>
<keyword evidence="2" id="KW-0479">Metal-binding</keyword>
<reference evidence="4 5" key="1">
    <citation type="submission" date="2015-09" db="EMBL/GenBank/DDBJ databases">
        <title>Identification and resolution of microdiversity through metagenomic sequencing of parallel consortia.</title>
        <authorList>
            <person name="Nelson W.C."/>
            <person name="Romine M.F."/>
            <person name="Lindemann S.R."/>
        </authorList>
    </citation>
    <scope>NUCLEOTIDE SEQUENCE [LARGE SCALE GENOMIC DNA]</scope>
    <source>
        <strain evidence="4">HL-91</strain>
    </source>
</reference>
<dbReference type="SUPFAM" id="SSF56420">
    <property type="entry name" value="Peptide deformylase"/>
    <property type="match status" value="1"/>
</dbReference>
<dbReference type="GO" id="GO:0046872">
    <property type="term" value="F:metal ion binding"/>
    <property type="evidence" value="ECO:0007669"/>
    <property type="project" value="UniProtKB-KW"/>
</dbReference>
<keyword evidence="2" id="KW-0648">Protein biosynthesis</keyword>
<protein>
    <recommendedName>
        <fullName evidence="2">Peptide deformylase</fullName>
        <shortName evidence="2">PDF</shortName>
        <ecNumber evidence="2">3.5.1.88</ecNumber>
    </recommendedName>
    <alternativeName>
        <fullName evidence="2">Polypeptide deformylase</fullName>
    </alternativeName>
</protein>
<dbReference type="OrthoDB" id="9804313at2"/>
<feature type="binding site" evidence="2">
    <location>
        <position position="137"/>
    </location>
    <ligand>
        <name>Fe cation</name>
        <dbReference type="ChEBI" id="CHEBI:24875"/>
    </ligand>
</feature>
<keyword evidence="2 4" id="KW-0378">Hydrolase</keyword>